<organism evidence="8 10">
    <name type="scientific">Erwinia tracheiphila</name>
    <dbReference type="NCBI Taxonomy" id="65700"/>
    <lineage>
        <taxon>Bacteria</taxon>
        <taxon>Pseudomonadati</taxon>
        <taxon>Pseudomonadota</taxon>
        <taxon>Gammaproteobacteria</taxon>
        <taxon>Enterobacterales</taxon>
        <taxon>Erwiniaceae</taxon>
        <taxon>Erwinia</taxon>
    </lineage>
</organism>
<sequence>MADEADYASVLEQRTRDHIIAAHIGRPVLHGDGICIDCGEDIAPQRLTIDPGFTRCVRCQTLTEKREARLAGHD</sequence>
<dbReference type="AlphaFoldDB" id="A0A0M2KA61"/>
<dbReference type="EMBL" id="JXNU01000003">
    <property type="protein sequence ID" value="KKF35724.1"/>
    <property type="molecule type" value="Genomic_DNA"/>
</dbReference>
<dbReference type="Proteomes" id="UP000033924">
    <property type="component" value="Unassembled WGS sequence"/>
</dbReference>
<dbReference type="Proteomes" id="UP000264980">
    <property type="component" value="Chromosome"/>
</dbReference>
<evidence type="ECO:0000313" key="7">
    <source>
        <dbReference type="EMBL" id="AXF78649.1"/>
    </source>
</evidence>
<dbReference type="Gene3D" id="1.20.120.910">
    <property type="entry name" value="DksA, coiled-coil domain"/>
    <property type="match status" value="1"/>
</dbReference>
<dbReference type="EMBL" id="JXNU01000005">
    <property type="protein sequence ID" value="KKF34113.1"/>
    <property type="molecule type" value="Genomic_DNA"/>
</dbReference>
<accession>A0A0M2KA61</accession>
<name>A0A0M2KA61_9GAMM</name>
<dbReference type="PROSITE" id="PS51128">
    <property type="entry name" value="ZF_DKSA_2"/>
    <property type="match status" value="1"/>
</dbReference>
<dbReference type="EMBL" id="CP013970">
    <property type="protein sequence ID" value="AXF78649.1"/>
    <property type="molecule type" value="Genomic_DNA"/>
</dbReference>
<protein>
    <submittedName>
        <fullName evidence="6">TraR/DksA family transcriptional regulator</fullName>
    </submittedName>
</protein>
<evidence type="ECO:0000313" key="11">
    <source>
        <dbReference type="Proteomes" id="UP000264980"/>
    </source>
</evidence>
<keyword evidence="10" id="KW-1185">Reference proteome</keyword>
<keyword evidence="2" id="KW-0863">Zinc-finger</keyword>
<dbReference type="EMBL" id="CP013970">
    <property type="protein sequence ID" value="AXF76834.1"/>
    <property type="molecule type" value="Genomic_DNA"/>
</dbReference>
<dbReference type="InterPro" id="IPR000962">
    <property type="entry name" value="Znf_DskA_TraR"/>
</dbReference>
<gene>
    <name evidence="6" type="ORF">AV903_13540</name>
    <name evidence="7" type="ORF">AV903_25905</name>
    <name evidence="9" type="ORF">SY86_10285</name>
    <name evidence="8" type="ORF">SY86_24065</name>
</gene>
<reference evidence="6 11" key="2">
    <citation type="submission" date="2016-01" db="EMBL/GenBank/DDBJ databases">
        <authorList>
            <person name="Oliw E.H."/>
        </authorList>
    </citation>
    <scope>NUCLEOTIDE SEQUENCE [LARGE SCALE GENOMIC DNA]</scope>
    <source>
        <strain evidence="6 11">MDcuke</strain>
    </source>
</reference>
<evidence type="ECO:0000313" key="9">
    <source>
        <dbReference type="EMBL" id="KKF35724.1"/>
    </source>
</evidence>
<evidence type="ECO:0000256" key="4">
    <source>
        <dbReference type="PROSITE-ProRule" id="PRU00510"/>
    </source>
</evidence>
<dbReference type="RefSeq" id="WP_016191758.1">
    <property type="nucleotide sequence ID" value="NZ_CP013970.1"/>
</dbReference>
<evidence type="ECO:0000256" key="1">
    <source>
        <dbReference type="ARBA" id="ARBA00022723"/>
    </source>
</evidence>
<feature type="zinc finger region" description="dksA C4-type" evidence="4">
    <location>
        <begin position="35"/>
        <end position="59"/>
    </location>
</feature>
<dbReference type="PATRIC" id="fig|65700.7.peg.2597"/>
<dbReference type="GO" id="GO:0008270">
    <property type="term" value="F:zinc ion binding"/>
    <property type="evidence" value="ECO:0007669"/>
    <property type="project" value="UniProtKB-KW"/>
</dbReference>
<evidence type="ECO:0000313" key="6">
    <source>
        <dbReference type="EMBL" id="AXF76834.1"/>
    </source>
</evidence>
<dbReference type="SUPFAM" id="SSF57716">
    <property type="entry name" value="Glucocorticoid receptor-like (DNA-binding domain)"/>
    <property type="match status" value="1"/>
</dbReference>
<evidence type="ECO:0000259" key="5">
    <source>
        <dbReference type="Pfam" id="PF01258"/>
    </source>
</evidence>
<evidence type="ECO:0000313" key="8">
    <source>
        <dbReference type="EMBL" id="KKF34113.1"/>
    </source>
</evidence>
<dbReference type="Pfam" id="PF01258">
    <property type="entry name" value="zf-dskA_traR"/>
    <property type="match status" value="1"/>
</dbReference>
<evidence type="ECO:0000313" key="10">
    <source>
        <dbReference type="Proteomes" id="UP000033924"/>
    </source>
</evidence>
<dbReference type="STRING" id="65700.SY86_10285"/>
<keyword evidence="1" id="KW-0479">Metal-binding</keyword>
<feature type="domain" description="Zinc finger DksA/TraR C4-type" evidence="5">
    <location>
        <begin position="33"/>
        <end position="64"/>
    </location>
</feature>
<evidence type="ECO:0000256" key="3">
    <source>
        <dbReference type="ARBA" id="ARBA00022833"/>
    </source>
</evidence>
<reference evidence="8 10" key="1">
    <citation type="submission" date="2015-01" db="EMBL/GenBank/DDBJ databases">
        <title>Erwinia tracheiphila.</title>
        <authorList>
            <person name="Shapiro L.R."/>
        </authorList>
    </citation>
    <scope>NUCLEOTIDE SEQUENCE [LARGE SCALE GENOMIC DNA]</scope>
    <source>
        <strain evidence="8 10">BuffGH</strain>
    </source>
</reference>
<proteinExistence type="predicted"/>
<keyword evidence="3" id="KW-0862">Zinc</keyword>
<evidence type="ECO:0000256" key="2">
    <source>
        <dbReference type="ARBA" id="ARBA00022771"/>
    </source>
</evidence>